<evidence type="ECO:0000259" key="6">
    <source>
        <dbReference type="Pfam" id="PF04586"/>
    </source>
</evidence>
<dbReference type="GO" id="GO:0006508">
    <property type="term" value="P:proteolysis"/>
    <property type="evidence" value="ECO:0007669"/>
    <property type="project" value="UniProtKB-KW"/>
</dbReference>
<keyword evidence="4" id="KW-0118">Viral capsid assembly</keyword>
<protein>
    <submittedName>
        <fullName evidence="11">COG3740 Phage head maturation protease</fullName>
    </submittedName>
</protein>
<dbReference type="Pfam" id="PF04586">
    <property type="entry name" value="Peptidase_S78"/>
    <property type="match status" value="1"/>
</dbReference>
<keyword evidence="2 11" id="KW-0645">Protease</keyword>
<evidence type="ECO:0000256" key="4">
    <source>
        <dbReference type="ARBA" id="ARBA00022950"/>
    </source>
</evidence>
<keyword evidence="5" id="KW-1273">Viral capsid maturation</keyword>
<evidence type="ECO:0000313" key="12">
    <source>
        <dbReference type="EMBL" id="CAB5227280.1"/>
    </source>
</evidence>
<dbReference type="GO" id="GO:0008233">
    <property type="term" value="F:peptidase activity"/>
    <property type="evidence" value="ECO:0007669"/>
    <property type="project" value="UniProtKB-KW"/>
</dbReference>
<dbReference type="EMBL" id="LR798377">
    <property type="protein sequence ID" value="CAB5227280.1"/>
    <property type="molecule type" value="Genomic_DNA"/>
</dbReference>
<name>A0A6J5SBF0_9CAUD</name>
<dbReference type="InterPro" id="IPR006433">
    <property type="entry name" value="Prohead_protease"/>
</dbReference>
<evidence type="ECO:0000313" key="7">
    <source>
        <dbReference type="EMBL" id="CAB4169226.1"/>
    </source>
</evidence>
<evidence type="ECO:0000313" key="8">
    <source>
        <dbReference type="EMBL" id="CAB4176316.1"/>
    </source>
</evidence>
<organism evidence="11">
    <name type="scientific">uncultured Caudovirales phage</name>
    <dbReference type="NCBI Taxonomy" id="2100421"/>
    <lineage>
        <taxon>Viruses</taxon>
        <taxon>Duplodnaviria</taxon>
        <taxon>Heunggongvirae</taxon>
        <taxon>Uroviricota</taxon>
        <taxon>Caudoviricetes</taxon>
        <taxon>Peduoviridae</taxon>
        <taxon>Maltschvirus</taxon>
        <taxon>Maltschvirus maltsch</taxon>
    </lineage>
</organism>
<dbReference type="EMBL" id="LR797361">
    <property type="protein sequence ID" value="CAB4211002.1"/>
    <property type="molecule type" value="Genomic_DNA"/>
</dbReference>
<keyword evidence="3" id="KW-0378">Hydrolase</keyword>
<dbReference type="GO" id="GO:0046797">
    <property type="term" value="P:viral procapsid maturation"/>
    <property type="evidence" value="ECO:0007669"/>
    <property type="project" value="UniProtKB-KW"/>
</dbReference>
<dbReference type="EMBL" id="LR797259">
    <property type="protein sequence ID" value="CAB4197262.1"/>
    <property type="molecule type" value="Genomic_DNA"/>
</dbReference>
<evidence type="ECO:0000256" key="1">
    <source>
        <dbReference type="ARBA" id="ARBA00022612"/>
    </source>
</evidence>
<evidence type="ECO:0000256" key="2">
    <source>
        <dbReference type="ARBA" id="ARBA00022670"/>
    </source>
</evidence>
<keyword evidence="1" id="KW-1188">Viral release from host cell</keyword>
<evidence type="ECO:0000256" key="5">
    <source>
        <dbReference type="ARBA" id="ARBA00023045"/>
    </source>
</evidence>
<accession>A0A6J5SBF0</accession>
<sequence>MNIERRSLLNTEVSFPAIRVEKRNEQVPDQHGGEPKVMERDWCVGYASVFGLLSLDLGDFVERIDPRAFDSILENRDSRLSVEPRALWNHDSNYPLARYPETLRLHADERGLRYEFPFGRTSYAQDLRMNIEDGIVKGSSFGFVVAPGGESWGMEDGRSVRTVKAISALYDVSPTTYPAYPDSDVTVAQRSFDRFRATIKEPVSQVRRSKEIEKFLAERAEKHGGKIR</sequence>
<evidence type="ECO:0000313" key="10">
    <source>
        <dbReference type="EMBL" id="CAB4197262.1"/>
    </source>
</evidence>
<dbReference type="EMBL" id="LR796942">
    <property type="protein sequence ID" value="CAB4176316.1"/>
    <property type="molecule type" value="Genomic_DNA"/>
</dbReference>
<dbReference type="InterPro" id="IPR054613">
    <property type="entry name" value="Peptidase_S78_dom"/>
</dbReference>
<evidence type="ECO:0000313" key="9">
    <source>
        <dbReference type="EMBL" id="CAB4181487.1"/>
    </source>
</evidence>
<reference evidence="11" key="1">
    <citation type="submission" date="2020-05" db="EMBL/GenBank/DDBJ databases">
        <authorList>
            <person name="Chiriac C."/>
            <person name="Salcher M."/>
            <person name="Ghai R."/>
            <person name="Kavagutti S V."/>
        </authorList>
    </citation>
    <scope>NUCLEOTIDE SEQUENCE</scope>
</reference>
<proteinExistence type="predicted"/>
<dbReference type="NCBIfam" id="TIGR01543">
    <property type="entry name" value="proheadase_HK97"/>
    <property type="match status" value="1"/>
</dbReference>
<dbReference type="EMBL" id="LR797009">
    <property type="protein sequence ID" value="CAB4181487.1"/>
    <property type="molecule type" value="Genomic_DNA"/>
</dbReference>
<evidence type="ECO:0000256" key="3">
    <source>
        <dbReference type="ARBA" id="ARBA00022801"/>
    </source>
</evidence>
<evidence type="ECO:0000313" key="11">
    <source>
        <dbReference type="EMBL" id="CAB4211002.1"/>
    </source>
</evidence>
<gene>
    <name evidence="9" type="ORF">UFOVP1073_37</name>
    <name evidence="10" type="ORF">UFOVP1308_2</name>
    <name evidence="11" type="ORF">UFOVP1423_67</name>
    <name evidence="12" type="ORF">UFOVP1520_38</name>
    <name evidence="7" type="ORF">UFOVP898_39</name>
    <name evidence="8" type="ORF">UFOVP985_20</name>
</gene>
<feature type="domain" description="Prohead serine protease" evidence="6">
    <location>
        <begin position="44"/>
        <end position="195"/>
    </location>
</feature>
<dbReference type="EMBL" id="LR796838">
    <property type="protein sequence ID" value="CAB4169226.1"/>
    <property type="molecule type" value="Genomic_DNA"/>
</dbReference>